<dbReference type="FunFam" id="3.40.50.2300:FF:000751">
    <property type="match status" value="1"/>
</dbReference>
<dbReference type="PRINTS" id="PR00248">
    <property type="entry name" value="GPCRMGR"/>
</dbReference>
<dbReference type="PANTHER" id="PTHR10519:SF46">
    <property type="entry name" value="METABOTROPIC GABA-B RECEPTOR SUBTYPE 3, ISOFORM A"/>
    <property type="match status" value="1"/>
</dbReference>
<dbReference type="AlphaFoldDB" id="A0ABD2MLD5"/>
<evidence type="ECO:0000256" key="4">
    <source>
        <dbReference type="ARBA" id="ARBA00022729"/>
    </source>
</evidence>
<dbReference type="CDD" id="cd06366">
    <property type="entry name" value="PBP1_GABAb_receptor"/>
    <property type="match status" value="1"/>
</dbReference>
<dbReference type="PRINTS" id="PR01176">
    <property type="entry name" value="GABABRECEPTR"/>
</dbReference>
<dbReference type="Gene3D" id="3.40.50.2300">
    <property type="match status" value="1"/>
</dbReference>
<evidence type="ECO:0000256" key="3">
    <source>
        <dbReference type="ARBA" id="ARBA00022692"/>
    </source>
</evidence>
<dbReference type="FunFam" id="3.40.50.2300:FF:000063">
    <property type="entry name" value="Gamma-aminobutyric acid type B receptor subunit"/>
    <property type="match status" value="1"/>
</dbReference>
<dbReference type="InterPro" id="IPR001828">
    <property type="entry name" value="ANF_lig-bd_rcpt"/>
</dbReference>
<evidence type="ECO:0000256" key="10">
    <source>
        <dbReference type="ARBA" id="ARBA00023224"/>
    </source>
</evidence>
<proteinExistence type="predicted"/>
<keyword evidence="2" id="KW-1003">Cell membrane</keyword>
<accession>A0ABD2MLD5</accession>
<dbReference type="InterPro" id="IPR028082">
    <property type="entry name" value="Peripla_BP_I"/>
</dbReference>
<keyword evidence="5" id="KW-1133">Transmembrane helix</keyword>
<dbReference type="Pfam" id="PF01094">
    <property type="entry name" value="ANF_receptor"/>
    <property type="match status" value="1"/>
</dbReference>
<evidence type="ECO:0000256" key="6">
    <source>
        <dbReference type="ARBA" id="ARBA00023040"/>
    </source>
</evidence>
<keyword evidence="8" id="KW-0675">Receptor</keyword>
<keyword evidence="10" id="KW-0807">Transducer</keyword>
<protein>
    <recommendedName>
        <fullName evidence="11">Gamma-aminobutyric acid type B receptor subunit 2</fullName>
    </recommendedName>
</protein>
<evidence type="ECO:0000256" key="1">
    <source>
        <dbReference type="ARBA" id="ARBA00004651"/>
    </source>
</evidence>
<name>A0ABD2MLD5_9CUCU</name>
<keyword evidence="14" id="KW-1185">Reference proteome</keyword>
<dbReference type="InterPro" id="IPR000337">
    <property type="entry name" value="GPCR_3"/>
</dbReference>
<keyword evidence="6" id="KW-0297">G-protein coupled receptor</keyword>
<dbReference type="EMBL" id="JABFTP020000001">
    <property type="protein sequence ID" value="KAL3267203.1"/>
    <property type="molecule type" value="Genomic_DNA"/>
</dbReference>
<evidence type="ECO:0000256" key="5">
    <source>
        <dbReference type="ARBA" id="ARBA00022989"/>
    </source>
</evidence>
<keyword evidence="7" id="KW-0472">Membrane</keyword>
<comment type="caution">
    <text evidence="13">The sequence shown here is derived from an EMBL/GenBank/DDBJ whole genome shotgun (WGS) entry which is preliminary data.</text>
</comment>
<keyword evidence="4" id="KW-0732">Signal</keyword>
<evidence type="ECO:0000256" key="8">
    <source>
        <dbReference type="ARBA" id="ARBA00023170"/>
    </source>
</evidence>
<dbReference type="PANTHER" id="PTHR10519">
    <property type="entry name" value="GABA-B RECEPTOR"/>
    <property type="match status" value="1"/>
</dbReference>
<evidence type="ECO:0000256" key="2">
    <source>
        <dbReference type="ARBA" id="ARBA00022475"/>
    </source>
</evidence>
<organism evidence="13 14">
    <name type="scientific">Cryptolaemus montrouzieri</name>
    <dbReference type="NCBI Taxonomy" id="559131"/>
    <lineage>
        <taxon>Eukaryota</taxon>
        <taxon>Metazoa</taxon>
        <taxon>Ecdysozoa</taxon>
        <taxon>Arthropoda</taxon>
        <taxon>Hexapoda</taxon>
        <taxon>Insecta</taxon>
        <taxon>Pterygota</taxon>
        <taxon>Neoptera</taxon>
        <taxon>Endopterygota</taxon>
        <taxon>Coleoptera</taxon>
        <taxon>Polyphaga</taxon>
        <taxon>Cucujiformia</taxon>
        <taxon>Coccinelloidea</taxon>
        <taxon>Coccinellidae</taxon>
        <taxon>Scymninae</taxon>
        <taxon>Scymnini</taxon>
        <taxon>Cryptolaemus</taxon>
    </lineage>
</organism>
<evidence type="ECO:0000313" key="13">
    <source>
        <dbReference type="EMBL" id="KAL3267203.1"/>
    </source>
</evidence>
<evidence type="ECO:0000256" key="7">
    <source>
        <dbReference type="ARBA" id="ARBA00023136"/>
    </source>
</evidence>
<dbReference type="GO" id="GO:0004930">
    <property type="term" value="F:G protein-coupled receptor activity"/>
    <property type="evidence" value="ECO:0007669"/>
    <property type="project" value="UniProtKB-KW"/>
</dbReference>
<dbReference type="Proteomes" id="UP001516400">
    <property type="component" value="Unassembled WGS sequence"/>
</dbReference>
<feature type="domain" description="Receptor ligand binding region" evidence="12">
    <location>
        <begin position="83"/>
        <end position="310"/>
    </location>
</feature>
<evidence type="ECO:0000256" key="11">
    <source>
        <dbReference type="ARBA" id="ARBA00073785"/>
    </source>
</evidence>
<keyword evidence="3" id="KW-0812">Transmembrane</keyword>
<evidence type="ECO:0000256" key="9">
    <source>
        <dbReference type="ARBA" id="ARBA00023180"/>
    </source>
</evidence>
<keyword evidence="9" id="KW-0325">Glycoprotein</keyword>
<evidence type="ECO:0000259" key="12">
    <source>
        <dbReference type="Pfam" id="PF01094"/>
    </source>
</evidence>
<dbReference type="SUPFAM" id="SSF53822">
    <property type="entry name" value="Periplasmic binding protein-like I"/>
    <property type="match status" value="1"/>
</dbReference>
<gene>
    <name evidence="13" type="ORF">HHI36_011339</name>
</gene>
<dbReference type="InterPro" id="IPR002455">
    <property type="entry name" value="GPCR3_GABA-B"/>
</dbReference>
<comment type="subcellular location">
    <subcellularLocation>
        <location evidence="1">Cell membrane</location>
        <topology evidence="1">Multi-pass membrane protein</topology>
    </subcellularLocation>
</comment>
<dbReference type="GO" id="GO:0005886">
    <property type="term" value="C:plasma membrane"/>
    <property type="evidence" value="ECO:0007669"/>
    <property type="project" value="UniProtKB-SubCell"/>
</dbReference>
<reference evidence="13 14" key="1">
    <citation type="journal article" date="2021" name="BMC Biol.">
        <title>Horizontally acquired antibacterial genes associated with adaptive radiation of ladybird beetles.</title>
        <authorList>
            <person name="Li H.S."/>
            <person name="Tang X.F."/>
            <person name="Huang Y.H."/>
            <person name="Xu Z.Y."/>
            <person name="Chen M.L."/>
            <person name="Du X.Y."/>
            <person name="Qiu B.Y."/>
            <person name="Chen P.T."/>
            <person name="Zhang W."/>
            <person name="Slipinski A."/>
            <person name="Escalona H.E."/>
            <person name="Waterhouse R.M."/>
            <person name="Zwick A."/>
            <person name="Pang H."/>
        </authorList>
    </citation>
    <scope>NUCLEOTIDE SEQUENCE [LARGE SCALE GENOMIC DNA]</scope>
    <source>
        <strain evidence="13">SYSU2018</strain>
    </source>
</reference>
<sequence>MKQSVLIPNKKPYGYDLNESQFDFLNDPDNHTENNTDFFLSSFRESDEVNKVWKKKTVVNILGLFELTTPQGPREEGNSEVIAAKLAIDHINEMNFLPGFSLNLLVNDTRCDPGVGVDRFFYALYSNKNILVLLGSSCSNVTESLAHVVPYWNIPQVSFGSTSPTLSDRNKFPLFFRTVAPDSSHNNAKIQFIKSFGWEVVTAFSQSENAFLLPINNLVKELENANISCVATITFSLDNYKEQLKALKDLDIRIILGSFSSELTSKIFCEAAQLKMYGRDYVWILQDHQNVWKELSRKIDECETDQLKQATDGLVLVSDINWIPGNETSVSGLKLHTDIGSDHNPLVANIEVYLKTIQRRIRIPKIDTTRLQDSETRDKTTENLNSKLYALTRSSSHNVDMIWNQLKKTINKVCLQNLNTTMNIKKERRMTTDILELMEKRRFAKNEPTTYRQLQNSMKGKIKLAKEKWIKELFEEMENLDSKHDVFNMHKKLSEVARLFKKQSPPMLTDETNNIILNEAEKHRMWENYIRFIRRRQT</sequence>
<evidence type="ECO:0000313" key="14">
    <source>
        <dbReference type="Proteomes" id="UP001516400"/>
    </source>
</evidence>